<protein>
    <submittedName>
        <fullName evidence="14">Cytochrome P450</fullName>
    </submittedName>
</protein>
<comment type="similarity">
    <text evidence="4">Belongs to the cytochrome P450 family.</text>
</comment>
<reference evidence="14" key="1">
    <citation type="submission" date="2023-03" db="EMBL/GenBank/DDBJ databases">
        <title>Massive genome expansion in bonnet fungi (Mycena s.s.) driven by repeated elements and novel gene families across ecological guilds.</title>
        <authorList>
            <consortium name="Lawrence Berkeley National Laboratory"/>
            <person name="Harder C.B."/>
            <person name="Miyauchi S."/>
            <person name="Viragh M."/>
            <person name="Kuo A."/>
            <person name="Thoen E."/>
            <person name="Andreopoulos B."/>
            <person name="Lu D."/>
            <person name="Skrede I."/>
            <person name="Drula E."/>
            <person name="Henrissat B."/>
            <person name="Morin E."/>
            <person name="Kohler A."/>
            <person name="Barry K."/>
            <person name="LaButti K."/>
            <person name="Morin E."/>
            <person name="Salamov A."/>
            <person name="Lipzen A."/>
            <person name="Mereny Z."/>
            <person name="Hegedus B."/>
            <person name="Baldrian P."/>
            <person name="Stursova M."/>
            <person name="Weitz H."/>
            <person name="Taylor A."/>
            <person name="Grigoriev I.V."/>
            <person name="Nagy L.G."/>
            <person name="Martin F."/>
            <person name="Kauserud H."/>
        </authorList>
    </citation>
    <scope>NUCLEOTIDE SEQUENCE</scope>
    <source>
        <strain evidence="14">9144</strain>
    </source>
</reference>
<dbReference type="Proteomes" id="UP001219525">
    <property type="component" value="Unassembled WGS sequence"/>
</dbReference>
<comment type="cofactor">
    <cofactor evidence="1">
        <name>heme</name>
        <dbReference type="ChEBI" id="CHEBI:30413"/>
    </cofactor>
</comment>
<sequence length="542" mass="60521">MDDAALHVLNLAGLTACAMIVSFIGRWIVLRQLPNIVATIPGPPSPSWIYGTYSKDRIDDTNYAGRLGNMLQLVLAENYGEHEFQWLKRYGPLYRVRGCFGENRLVVSDPHALRHILNNPSITHPPSQSKIAHLVFGKESVFCAEGEKHRRLRAAMSGGFSGRSVRTFLPVFVDVAKKVIHEWEMLCAPDTSTQLNVGTMMHHATLDIICEAVLGFHVNTVQNPLRLGICMSSPFPAVRSFNIATEQLMGERTKGLERDEDKHCDLLSIMRVLGFSLCSSSEIKIVGDRAAASKTGVTSSQLIRQVPVLLLGQDTTDAVLSWAFYWVAKNPEFQHNLRQEILSSNLADYDSMPLLNALLKNPPFTLRFEQETLRLFPAAPLIERWANEDCVLPLSSEIVTSTGEHLRELPIRKGQFIFLAVEAYQRYLYLVLAISPALILVNRLEHLWGPDADDFKPCRWLQSGPCTGQALGPLAFLGGDRVCAGWRFALLEMQVILVELLAKFSFSLSENSVVRGHLSGIQFPVDDEGIKGLWLSVEQVVY</sequence>
<keyword evidence="10" id="KW-0408">Iron</keyword>
<evidence type="ECO:0000313" key="14">
    <source>
        <dbReference type="EMBL" id="KAJ7212656.1"/>
    </source>
</evidence>
<dbReference type="EMBL" id="JARJCW010000023">
    <property type="protein sequence ID" value="KAJ7212656.1"/>
    <property type="molecule type" value="Genomic_DNA"/>
</dbReference>
<comment type="caution">
    <text evidence="14">The sequence shown here is derived from an EMBL/GenBank/DDBJ whole genome shotgun (WGS) entry which is preliminary data.</text>
</comment>
<keyword evidence="15" id="KW-1185">Reference proteome</keyword>
<evidence type="ECO:0000256" key="2">
    <source>
        <dbReference type="ARBA" id="ARBA00004370"/>
    </source>
</evidence>
<comment type="subcellular location">
    <subcellularLocation>
        <location evidence="2">Membrane</location>
    </subcellularLocation>
</comment>
<dbReference type="Pfam" id="PF00067">
    <property type="entry name" value="p450"/>
    <property type="match status" value="3"/>
</dbReference>
<proteinExistence type="inferred from homology"/>
<dbReference type="PRINTS" id="PR00385">
    <property type="entry name" value="P450"/>
</dbReference>
<organism evidence="14 15">
    <name type="scientific">Mycena pura</name>
    <dbReference type="NCBI Taxonomy" id="153505"/>
    <lineage>
        <taxon>Eukaryota</taxon>
        <taxon>Fungi</taxon>
        <taxon>Dikarya</taxon>
        <taxon>Basidiomycota</taxon>
        <taxon>Agaricomycotina</taxon>
        <taxon>Agaricomycetes</taxon>
        <taxon>Agaricomycetidae</taxon>
        <taxon>Agaricales</taxon>
        <taxon>Marasmiineae</taxon>
        <taxon>Mycenaceae</taxon>
        <taxon>Mycena</taxon>
    </lineage>
</organism>
<evidence type="ECO:0000256" key="9">
    <source>
        <dbReference type="ARBA" id="ARBA00023002"/>
    </source>
</evidence>
<evidence type="ECO:0000256" key="3">
    <source>
        <dbReference type="ARBA" id="ARBA00004721"/>
    </source>
</evidence>
<dbReference type="PANTHER" id="PTHR24305:SF166">
    <property type="entry name" value="CYTOCHROME P450 12A4, MITOCHONDRIAL-RELATED"/>
    <property type="match status" value="1"/>
</dbReference>
<evidence type="ECO:0000256" key="4">
    <source>
        <dbReference type="ARBA" id="ARBA00010617"/>
    </source>
</evidence>
<keyword evidence="8 13" id="KW-1133">Transmembrane helix</keyword>
<keyword evidence="6 13" id="KW-0812">Transmembrane</keyword>
<evidence type="ECO:0000313" key="15">
    <source>
        <dbReference type="Proteomes" id="UP001219525"/>
    </source>
</evidence>
<dbReference type="GO" id="GO:0016020">
    <property type="term" value="C:membrane"/>
    <property type="evidence" value="ECO:0007669"/>
    <property type="project" value="UniProtKB-SubCell"/>
</dbReference>
<dbReference type="InterPro" id="IPR036396">
    <property type="entry name" value="Cyt_P450_sf"/>
</dbReference>
<dbReference type="Gene3D" id="1.10.630.10">
    <property type="entry name" value="Cytochrome P450"/>
    <property type="match status" value="1"/>
</dbReference>
<evidence type="ECO:0000256" key="5">
    <source>
        <dbReference type="ARBA" id="ARBA00022617"/>
    </source>
</evidence>
<evidence type="ECO:0000256" key="8">
    <source>
        <dbReference type="ARBA" id="ARBA00022989"/>
    </source>
</evidence>
<dbReference type="GO" id="GO:0016705">
    <property type="term" value="F:oxidoreductase activity, acting on paired donors, with incorporation or reduction of molecular oxygen"/>
    <property type="evidence" value="ECO:0007669"/>
    <property type="project" value="InterPro"/>
</dbReference>
<evidence type="ECO:0000256" key="11">
    <source>
        <dbReference type="ARBA" id="ARBA00023033"/>
    </source>
</evidence>
<keyword evidence="7" id="KW-0479">Metal-binding</keyword>
<evidence type="ECO:0000256" key="13">
    <source>
        <dbReference type="SAM" id="Phobius"/>
    </source>
</evidence>
<dbReference type="AlphaFoldDB" id="A0AAD6YEN6"/>
<keyword evidence="9" id="KW-0560">Oxidoreductase</keyword>
<accession>A0AAD6YEN6</accession>
<dbReference type="PANTHER" id="PTHR24305">
    <property type="entry name" value="CYTOCHROME P450"/>
    <property type="match status" value="1"/>
</dbReference>
<dbReference type="GO" id="GO:0020037">
    <property type="term" value="F:heme binding"/>
    <property type="evidence" value="ECO:0007669"/>
    <property type="project" value="InterPro"/>
</dbReference>
<evidence type="ECO:0000256" key="10">
    <source>
        <dbReference type="ARBA" id="ARBA00023004"/>
    </source>
</evidence>
<dbReference type="InterPro" id="IPR001128">
    <property type="entry name" value="Cyt_P450"/>
</dbReference>
<evidence type="ECO:0000256" key="1">
    <source>
        <dbReference type="ARBA" id="ARBA00001971"/>
    </source>
</evidence>
<evidence type="ECO:0000256" key="6">
    <source>
        <dbReference type="ARBA" id="ARBA00022692"/>
    </source>
</evidence>
<feature type="transmembrane region" description="Helical" evidence="13">
    <location>
        <begin position="6"/>
        <end position="29"/>
    </location>
</feature>
<evidence type="ECO:0000256" key="12">
    <source>
        <dbReference type="ARBA" id="ARBA00023136"/>
    </source>
</evidence>
<gene>
    <name evidence="14" type="ORF">GGX14DRAFT_393549</name>
</gene>
<keyword evidence="5" id="KW-0349">Heme</keyword>
<keyword evidence="12 13" id="KW-0472">Membrane</keyword>
<name>A0AAD6YEN6_9AGAR</name>
<keyword evidence="11" id="KW-0503">Monooxygenase</keyword>
<dbReference type="SUPFAM" id="SSF48264">
    <property type="entry name" value="Cytochrome P450"/>
    <property type="match status" value="1"/>
</dbReference>
<evidence type="ECO:0000256" key="7">
    <source>
        <dbReference type="ARBA" id="ARBA00022723"/>
    </source>
</evidence>
<dbReference type="InterPro" id="IPR050121">
    <property type="entry name" value="Cytochrome_P450_monoxygenase"/>
</dbReference>
<dbReference type="GO" id="GO:0005506">
    <property type="term" value="F:iron ion binding"/>
    <property type="evidence" value="ECO:0007669"/>
    <property type="project" value="InterPro"/>
</dbReference>
<dbReference type="GO" id="GO:0004497">
    <property type="term" value="F:monooxygenase activity"/>
    <property type="evidence" value="ECO:0007669"/>
    <property type="project" value="UniProtKB-KW"/>
</dbReference>
<comment type="pathway">
    <text evidence="3">Secondary metabolite biosynthesis; terpenoid biosynthesis.</text>
</comment>